<dbReference type="PANTHER" id="PTHR24421">
    <property type="entry name" value="NITRATE/NITRITE SENSOR PROTEIN NARX-RELATED"/>
    <property type="match status" value="1"/>
</dbReference>
<evidence type="ECO:0000256" key="5">
    <source>
        <dbReference type="SAM" id="MobiDB-lite"/>
    </source>
</evidence>
<keyword evidence="3" id="KW-0902">Two-component regulatory system</keyword>
<dbReference type="InterPro" id="IPR011006">
    <property type="entry name" value="CheY-like_superfamily"/>
</dbReference>
<keyword evidence="4" id="KW-0597">Phosphoprotein</keyword>
<dbReference type="SUPFAM" id="SSF52172">
    <property type="entry name" value="CheY-like"/>
    <property type="match status" value="2"/>
</dbReference>
<feature type="modified residue" description="4-aspartylphosphate" evidence="4">
    <location>
        <position position="57"/>
    </location>
</feature>
<dbReference type="GO" id="GO:0016020">
    <property type="term" value="C:membrane"/>
    <property type="evidence" value="ECO:0007669"/>
    <property type="project" value="InterPro"/>
</dbReference>
<proteinExistence type="predicted"/>
<evidence type="ECO:0000313" key="9">
    <source>
        <dbReference type="Proteomes" id="UP000317318"/>
    </source>
</evidence>
<evidence type="ECO:0000313" key="8">
    <source>
        <dbReference type="EMBL" id="QDT36121.1"/>
    </source>
</evidence>
<keyword evidence="1 8" id="KW-0808">Transferase</keyword>
<dbReference type="PANTHER" id="PTHR24421:SF58">
    <property type="entry name" value="SIGNAL TRANSDUCTION HISTIDINE-PROTEIN KINASE_PHOSPHATASE UHPB"/>
    <property type="match status" value="1"/>
</dbReference>
<reference evidence="8 9" key="1">
    <citation type="submission" date="2019-02" db="EMBL/GenBank/DDBJ databases">
        <title>Deep-cultivation of Planctomycetes and their phenomic and genomic characterization uncovers novel biology.</title>
        <authorList>
            <person name="Wiegand S."/>
            <person name="Jogler M."/>
            <person name="Boedeker C."/>
            <person name="Pinto D."/>
            <person name="Vollmers J."/>
            <person name="Rivas-Marin E."/>
            <person name="Kohn T."/>
            <person name="Peeters S.H."/>
            <person name="Heuer A."/>
            <person name="Rast P."/>
            <person name="Oberbeckmann S."/>
            <person name="Bunk B."/>
            <person name="Jeske O."/>
            <person name="Meyerdierks A."/>
            <person name="Storesund J.E."/>
            <person name="Kallscheuer N."/>
            <person name="Luecker S."/>
            <person name="Lage O.M."/>
            <person name="Pohl T."/>
            <person name="Merkel B.J."/>
            <person name="Hornburger P."/>
            <person name="Mueller R.-W."/>
            <person name="Bruemmer F."/>
            <person name="Labrenz M."/>
            <person name="Spormann A.M."/>
            <person name="Op den Camp H."/>
            <person name="Overmann J."/>
            <person name="Amann R."/>
            <person name="Jetten M.S.M."/>
            <person name="Mascher T."/>
            <person name="Medema M.H."/>
            <person name="Devos D.P."/>
            <person name="Kaster A.-K."/>
            <person name="Ovreas L."/>
            <person name="Rohde M."/>
            <person name="Galperin M.Y."/>
            <person name="Jogler C."/>
        </authorList>
    </citation>
    <scope>NUCLEOTIDE SEQUENCE [LARGE SCALE GENOMIC DNA]</scope>
    <source>
        <strain evidence="8 9">Pan189</strain>
    </source>
</reference>
<dbReference type="EC" id="2.7.13.3" evidence="8"/>
<evidence type="ECO:0000256" key="4">
    <source>
        <dbReference type="PROSITE-ProRule" id="PRU00169"/>
    </source>
</evidence>
<dbReference type="Gene3D" id="1.20.5.1930">
    <property type="match status" value="1"/>
</dbReference>
<dbReference type="InterPro" id="IPR003594">
    <property type="entry name" value="HATPase_dom"/>
</dbReference>
<feature type="domain" description="Response regulatory" evidence="7">
    <location>
        <begin position="6"/>
        <end position="122"/>
    </location>
</feature>
<dbReference type="SMART" id="SM00448">
    <property type="entry name" value="REC"/>
    <property type="match status" value="2"/>
</dbReference>
<dbReference type="InterPro" id="IPR050482">
    <property type="entry name" value="Sensor_HK_TwoCompSys"/>
</dbReference>
<dbReference type="GO" id="GO:0046983">
    <property type="term" value="F:protein dimerization activity"/>
    <property type="evidence" value="ECO:0007669"/>
    <property type="project" value="InterPro"/>
</dbReference>
<sequence length="553" mass="61714">MTVPLRLLLIDDDRHDRELTIRVLRDEFEPIEITEVSSESQFKAVLQELHFDAVITDYQLRWNDGLSVLREILSRKSDMPVVMFTGSGTEAICAEAMKSGLSDYIVKDRRHFVRLPAAINAAIHRVHVERELHKSRQRSSEQDEELRQINESLERQVAERTRIAEERATQLRTLAGELTRAEERERRRLAQMLHDDLQQLLVGARIRLATLPNDPNPEQFGAILTEIDSLLDESIKVSRDLTLKFSPPVLYDAGLGPALEWVGRQMASKYGLNVTVDYDDSAQPTAEDTSVLLYQAVRELLFNVRKHSGAVEARVSLENGNNDQTVLTVRDSGRGFLIGDEAKTDDTSGGGFGLFSIRERLELIGGRMELESEPDVGTTVRLFAPKQPTNGHASFTPDVEESRGIPQATESTRSETKPQTVSLLDTSEIRILLADDHRVMRASLAGLLEREPIFDIVGEATDGKEAVELARQVRPDVVVMDISMPEVDGIEATRILKGELPELIVIGLSMHEKDDMQASMLAAGATDYVTKDGPPENLTNAIKLAVDGRRSQN</sequence>
<evidence type="ECO:0000256" key="3">
    <source>
        <dbReference type="ARBA" id="ARBA00023012"/>
    </source>
</evidence>
<dbReference type="SUPFAM" id="SSF55874">
    <property type="entry name" value="ATPase domain of HSP90 chaperone/DNA topoisomerase II/histidine kinase"/>
    <property type="match status" value="1"/>
</dbReference>
<dbReference type="Pfam" id="PF02518">
    <property type="entry name" value="HATPase_c"/>
    <property type="match status" value="1"/>
</dbReference>
<feature type="domain" description="Histidine kinase" evidence="6">
    <location>
        <begin position="188"/>
        <end position="388"/>
    </location>
</feature>
<dbReference type="InterPro" id="IPR001789">
    <property type="entry name" value="Sig_transdc_resp-reg_receiver"/>
</dbReference>
<dbReference type="CDD" id="cd16917">
    <property type="entry name" value="HATPase_UhpB-NarQ-NarX-like"/>
    <property type="match status" value="1"/>
</dbReference>
<feature type="modified residue" description="4-aspartylphosphate" evidence="4">
    <location>
        <position position="481"/>
    </location>
</feature>
<dbReference type="Gene3D" id="3.30.565.10">
    <property type="entry name" value="Histidine kinase-like ATPase, C-terminal domain"/>
    <property type="match status" value="1"/>
</dbReference>
<dbReference type="Pfam" id="PF07730">
    <property type="entry name" value="HisKA_3"/>
    <property type="match status" value="1"/>
</dbReference>
<gene>
    <name evidence="8" type="primary">nreB</name>
    <name evidence="8" type="ORF">Pan189_04760</name>
</gene>
<evidence type="ECO:0000256" key="2">
    <source>
        <dbReference type="ARBA" id="ARBA00022777"/>
    </source>
</evidence>
<dbReference type="GO" id="GO:0000155">
    <property type="term" value="F:phosphorelay sensor kinase activity"/>
    <property type="evidence" value="ECO:0007669"/>
    <property type="project" value="InterPro"/>
</dbReference>
<dbReference type="AlphaFoldDB" id="A0A517QWV8"/>
<evidence type="ECO:0000259" key="7">
    <source>
        <dbReference type="PROSITE" id="PS50110"/>
    </source>
</evidence>
<dbReference type="InterPro" id="IPR036890">
    <property type="entry name" value="HATPase_C_sf"/>
</dbReference>
<keyword evidence="9" id="KW-1185">Reference proteome</keyword>
<accession>A0A517QWV8</accession>
<dbReference type="Gene3D" id="3.40.50.2300">
    <property type="match status" value="2"/>
</dbReference>
<dbReference type="PROSITE" id="PS50110">
    <property type="entry name" value="RESPONSE_REGULATORY"/>
    <property type="match status" value="2"/>
</dbReference>
<dbReference type="InterPro" id="IPR005467">
    <property type="entry name" value="His_kinase_dom"/>
</dbReference>
<dbReference type="KEGG" id="svp:Pan189_04760"/>
<dbReference type="OrthoDB" id="275810at2"/>
<dbReference type="CDD" id="cd00156">
    <property type="entry name" value="REC"/>
    <property type="match status" value="1"/>
</dbReference>
<dbReference type="PROSITE" id="PS50109">
    <property type="entry name" value="HIS_KIN"/>
    <property type="match status" value="1"/>
</dbReference>
<organism evidence="8 9">
    <name type="scientific">Stratiformator vulcanicus</name>
    <dbReference type="NCBI Taxonomy" id="2527980"/>
    <lineage>
        <taxon>Bacteria</taxon>
        <taxon>Pseudomonadati</taxon>
        <taxon>Planctomycetota</taxon>
        <taxon>Planctomycetia</taxon>
        <taxon>Planctomycetales</taxon>
        <taxon>Planctomycetaceae</taxon>
        <taxon>Stratiformator</taxon>
    </lineage>
</organism>
<feature type="region of interest" description="Disordered" evidence="5">
    <location>
        <begin position="384"/>
        <end position="418"/>
    </location>
</feature>
<dbReference type="InterPro" id="IPR011712">
    <property type="entry name" value="Sig_transdc_His_kin_sub3_dim/P"/>
</dbReference>
<dbReference type="Pfam" id="PF00072">
    <property type="entry name" value="Response_reg"/>
    <property type="match status" value="2"/>
</dbReference>
<dbReference type="EMBL" id="CP036268">
    <property type="protein sequence ID" value="QDT36121.1"/>
    <property type="molecule type" value="Genomic_DNA"/>
</dbReference>
<evidence type="ECO:0000256" key="1">
    <source>
        <dbReference type="ARBA" id="ARBA00022679"/>
    </source>
</evidence>
<dbReference type="Proteomes" id="UP000317318">
    <property type="component" value="Chromosome"/>
</dbReference>
<feature type="domain" description="Response regulatory" evidence="7">
    <location>
        <begin position="430"/>
        <end position="546"/>
    </location>
</feature>
<dbReference type="InterPro" id="IPR058245">
    <property type="entry name" value="NreC/VraR/RcsB-like_REC"/>
</dbReference>
<dbReference type="CDD" id="cd17535">
    <property type="entry name" value="REC_NarL-like"/>
    <property type="match status" value="1"/>
</dbReference>
<dbReference type="SMART" id="SM00387">
    <property type="entry name" value="HATPase_c"/>
    <property type="match status" value="1"/>
</dbReference>
<protein>
    <submittedName>
        <fullName evidence="8">Oxygen sensor histidine kinase NreB</fullName>
        <ecNumber evidence="8">2.7.13.3</ecNumber>
    </submittedName>
</protein>
<evidence type="ECO:0000259" key="6">
    <source>
        <dbReference type="PROSITE" id="PS50109"/>
    </source>
</evidence>
<keyword evidence="2 8" id="KW-0418">Kinase</keyword>
<name>A0A517QWV8_9PLAN</name>